<sequence length="49" mass="5803">MQNPIVGKKLYILFYLITQCKSLIFKFSTYLKTISWNKPNIFFRGQAKA</sequence>
<comment type="caution">
    <text evidence="1">The sequence shown here is derived from an EMBL/GenBank/DDBJ whole genome shotgun (WGS) entry which is preliminary data.</text>
</comment>
<gene>
    <name evidence="1" type="ORF">P872_15715</name>
</gene>
<dbReference type="AlphaFoldDB" id="U5C2D6"/>
<keyword evidence="2" id="KW-1185">Reference proteome</keyword>
<organism evidence="1 2">
    <name type="scientific">Rhodonellum psychrophilum GCM71 = DSM 17998</name>
    <dbReference type="NCBI Taxonomy" id="1123057"/>
    <lineage>
        <taxon>Bacteria</taxon>
        <taxon>Pseudomonadati</taxon>
        <taxon>Bacteroidota</taxon>
        <taxon>Cytophagia</taxon>
        <taxon>Cytophagales</taxon>
        <taxon>Cytophagaceae</taxon>
        <taxon>Rhodonellum</taxon>
    </lineage>
</organism>
<dbReference type="EMBL" id="AWXR01000006">
    <property type="protein sequence ID" value="ERM84228.1"/>
    <property type="molecule type" value="Genomic_DNA"/>
</dbReference>
<reference evidence="1 2" key="1">
    <citation type="journal article" date="2013" name="Genome Announc.">
        <title>Draft Genome Sequence of the Psychrophilic and Alkaliphilic Rhodonellum psychrophilum Strain GCM71T.</title>
        <authorList>
            <person name="Hauptmann A.L."/>
            <person name="Glaring M.A."/>
            <person name="Hallin P.F."/>
            <person name="Prieme A."/>
            <person name="Stougaard P."/>
        </authorList>
    </citation>
    <scope>NUCLEOTIDE SEQUENCE [LARGE SCALE GENOMIC DNA]</scope>
    <source>
        <strain evidence="1 2">GCM71</strain>
    </source>
</reference>
<evidence type="ECO:0000313" key="1">
    <source>
        <dbReference type="EMBL" id="ERM84228.1"/>
    </source>
</evidence>
<dbReference type="Proteomes" id="UP000016843">
    <property type="component" value="Unassembled WGS sequence"/>
</dbReference>
<protein>
    <submittedName>
        <fullName evidence="1">Uncharacterized protein</fullName>
    </submittedName>
</protein>
<name>U5C2D6_9BACT</name>
<proteinExistence type="predicted"/>
<accession>U5C2D6</accession>
<evidence type="ECO:0000313" key="2">
    <source>
        <dbReference type="Proteomes" id="UP000016843"/>
    </source>
</evidence>